<keyword evidence="5" id="KW-1185">Reference proteome</keyword>
<dbReference type="InterPro" id="IPR000160">
    <property type="entry name" value="GGDEF_dom"/>
</dbReference>
<dbReference type="Gene3D" id="3.30.70.270">
    <property type="match status" value="1"/>
</dbReference>
<dbReference type="CDD" id="cd01948">
    <property type="entry name" value="EAL"/>
    <property type="match status" value="1"/>
</dbReference>
<evidence type="ECO:0000256" key="2">
    <source>
        <dbReference type="SAM" id="SignalP"/>
    </source>
</evidence>
<dbReference type="InterPro" id="IPR007890">
    <property type="entry name" value="CHASE2"/>
</dbReference>
<gene>
    <name evidence="4" type="ORF">FHS94_003537</name>
</gene>
<dbReference type="SMART" id="SM00267">
    <property type="entry name" value="GGDEF"/>
    <property type="match status" value="1"/>
</dbReference>
<dbReference type="InterPro" id="IPR050706">
    <property type="entry name" value="Cyclic-di-GMP_PDE-like"/>
</dbReference>
<feature type="signal peptide" evidence="2">
    <location>
        <begin position="1"/>
        <end position="29"/>
    </location>
</feature>
<feature type="domain" description="EAL" evidence="3">
    <location>
        <begin position="503"/>
        <end position="756"/>
    </location>
</feature>
<dbReference type="InterPro" id="IPR001633">
    <property type="entry name" value="EAL_dom"/>
</dbReference>
<dbReference type="AlphaFoldDB" id="A0A7W9BG80"/>
<dbReference type="Gene3D" id="3.20.20.450">
    <property type="entry name" value="EAL domain"/>
    <property type="match status" value="1"/>
</dbReference>
<dbReference type="PANTHER" id="PTHR33121:SF79">
    <property type="entry name" value="CYCLIC DI-GMP PHOSPHODIESTERASE PDED-RELATED"/>
    <property type="match status" value="1"/>
</dbReference>
<keyword evidence="1" id="KW-0472">Membrane</keyword>
<keyword evidence="2" id="KW-0732">Signal</keyword>
<sequence>MSFALYIKKPRLLVLVAAMIAALSMTLSGGTAPVEQLIDPLRVAAWTRPASGQVVVVEMDAASVAAIHEWPWARDHYAAVVDELRTAGAGSITFDVDLSSPATPAGDAELAKALARADGLVALPTFGQRARSDDQRSIDSLPIPILRDHVALASVSMLPDPDGVVRRAPFGTVTDGVPRPSLSSYMARRSGKADESFPIDFGIDPGTLPRLSFVAVRDGHFDPAQVRGKDVIIGATAIEMGDRYATPYWGVVPGVVVQALAAETLGRGVPVQGSIFTVLLVAGAIGAGVLLLSGTAGPVAAILAPFALFVAGVTVQVAWGRVYPLAPGVILLLLVAAGLAGIKFLHRIERERSVDADTGLPNKRVMAADLAGSVDGQVVVALIGNFDNLLTICGDRAGHDLVLRLADRLRFGGQVYRLGDRLLGLLLPADVDLDEHVAGLSAVMRQPVEIAGRLVDAAVHLGVVTGGADNDRLSRATRAANQAAAENVFARHDQVDMDAVERELILMGELDEAIGAGQIEVHYQPKLDIAADRIASCEALVRWRHPTRGMVRPDLFIPLAEQADRIGPLTLFVLDRVVNDLQSWRASGLELTAAVNVSAKLVASASFAAKVRDVIESGRVRPEWLILEVTESAALAEPERAAAVLGEWRAMGVSVSMDDYGTGQSTLSYLRQLPLSELKIDRSFVQHAHQNRADALMVRSTVDLAHELGIKVVAEGIEEEACLNFLREVGCDMAQGYHIGRPMPATDFVQRLTNTSLAA</sequence>
<dbReference type="SMART" id="SM01080">
    <property type="entry name" value="CHASE2"/>
    <property type="match status" value="1"/>
</dbReference>
<dbReference type="PROSITE" id="PS50883">
    <property type="entry name" value="EAL"/>
    <property type="match status" value="1"/>
</dbReference>
<keyword evidence="1" id="KW-0812">Transmembrane</keyword>
<dbReference type="InterPro" id="IPR035919">
    <property type="entry name" value="EAL_sf"/>
</dbReference>
<dbReference type="InterPro" id="IPR043128">
    <property type="entry name" value="Rev_trsase/Diguanyl_cyclase"/>
</dbReference>
<feature type="chain" id="PRO_5031265759" evidence="2">
    <location>
        <begin position="30"/>
        <end position="759"/>
    </location>
</feature>
<dbReference type="EMBL" id="JACIJK010000013">
    <property type="protein sequence ID" value="MBB5716665.1"/>
    <property type="molecule type" value="Genomic_DNA"/>
</dbReference>
<feature type="transmembrane region" description="Helical" evidence="1">
    <location>
        <begin position="325"/>
        <end position="345"/>
    </location>
</feature>
<dbReference type="PANTHER" id="PTHR33121">
    <property type="entry name" value="CYCLIC DI-GMP PHOSPHODIESTERASE PDEF"/>
    <property type="match status" value="1"/>
</dbReference>
<organism evidence="4 5">
    <name type="scientific">Sphingomonas aerophila</name>
    <dbReference type="NCBI Taxonomy" id="1344948"/>
    <lineage>
        <taxon>Bacteria</taxon>
        <taxon>Pseudomonadati</taxon>
        <taxon>Pseudomonadota</taxon>
        <taxon>Alphaproteobacteria</taxon>
        <taxon>Sphingomonadales</taxon>
        <taxon>Sphingomonadaceae</taxon>
        <taxon>Sphingomonas</taxon>
    </lineage>
</organism>
<evidence type="ECO:0000313" key="5">
    <source>
        <dbReference type="Proteomes" id="UP000546200"/>
    </source>
</evidence>
<protein>
    <submittedName>
        <fullName evidence="4">EAL domain-containing protein (Putative c-di-GMP-specific phosphodiesterase class I)/CHASE2 domain-containing sensor protein</fullName>
    </submittedName>
</protein>
<evidence type="ECO:0000259" key="3">
    <source>
        <dbReference type="PROSITE" id="PS50883"/>
    </source>
</evidence>
<dbReference type="RefSeq" id="WP_184060139.1">
    <property type="nucleotide sequence ID" value="NZ_JACIJK010000013.1"/>
</dbReference>
<dbReference type="SUPFAM" id="SSF141868">
    <property type="entry name" value="EAL domain-like"/>
    <property type="match status" value="1"/>
</dbReference>
<accession>A0A7W9BG80</accession>
<feature type="transmembrane region" description="Helical" evidence="1">
    <location>
        <begin position="273"/>
        <end position="292"/>
    </location>
</feature>
<keyword evidence="1" id="KW-1133">Transmembrane helix</keyword>
<evidence type="ECO:0000313" key="4">
    <source>
        <dbReference type="EMBL" id="MBB5716665.1"/>
    </source>
</evidence>
<reference evidence="4 5" key="1">
    <citation type="submission" date="2020-08" db="EMBL/GenBank/DDBJ databases">
        <title>Genomic Encyclopedia of Type Strains, Phase IV (KMG-IV): sequencing the most valuable type-strain genomes for metagenomic binning, comparative biology and taxonomic classification.</title>
        <authorList>
            <person name="Goeker M."/>
        </authorList>
    </citation>
    <scope>NUCLEOTIDE SEQUENCE [LARGE SCALE GENOMIC DNA]</scope>
    <source>
        <strain evidence="4 5">DSM 100044</strain>
    </source>
</reference>
<dbReference type="Proteomes" id="UP000546200">
    <property type="component" value="Unassembled WGS sequence"/>
</dbReference>
<feature type="transmembrane region" description="Helical" evidence="1">
    <location>
        <begin position="299"/>
        <end position="319"/>
    </location>
</feature>
<name>A0A7W9BG80_9SPHN</name>
<proteinExistence type="predicted"/>
<dbReference type="SMART" id="SM00052">
    <property type="entry name" value="EAL"/>
    <property type="match status" value="1"/>
</dbReference>
<dbReference type="Pfam" id="PF05226">
    <property type="entry name" value="CHASE2"/>
    <property type="match status" value="1"/>
</dbReference>
<dbReference type="Pfam" id="PF00563">
    <property type="entry name" value="EAL"/>
    <property type="match status" value="1"/>
</dbReference>
<evidence type="ECO:0000256" key="1">
    <source>
        <dbReference type="SAM" id="Phobius"/>
    </source>
</evidence>
<comment type="caution">
    <text evidence="4">The sequence shown here is derived from an EMBL/GenBank/DDBJ whole genome shotgun (WGS) entry which is preliminary data.</text>
</comment>
<dbReference type="GO" id="GO:0071111">
    <property type="term" value="F:cyclic-guanylate-specific phosphodiesterase activity"/>
    <property type="evidence" value="ECO:0007669"/>
    <property type="project" value="InterPro"/>
</dbReference>